<dbReference type="EMBL" id="CP053588">
    <property type="protein sequence ID" value="WNZ28081.1"/>
    <property type="molecule type" value="Genomic_DNA"/>
</dbReference>
<name>A0AA97ALY0_9CYAN</name>
<geneLocation type="plasmid" evidence="1">
    <name>p1</name>
</geneLocation>
<reference evidence="1" key="1">
    <citation type="submission" date="2020-05" db="EMBL/GenBank/DDBJ databases">
        <authorList>
            <person name="Zhu T."/>
            <person name="Keshari N."/>
            <person name="Lu X."/>
        </authorList>
    </citation>
    <scope>NUCLEOTIDE SEQUENCE</scope>
    <source>
        <strain evidence="1">NK1-12</strain>
        <plasmid evidence="1">p1</plasmid>
    </source>
</reference>
<organism evidence="1">
    <name type="scientific">Leptolyngbya sp. NK1-12</name>
    <dbReference type="NCBI Taxonomy" id="2547451"/>
    <lineage>
        <taxon>Bacteria</taxon>
        <taxon>Bacillati</taxon>
        <taxon>Cyanobacteriota</taxon>
        <taxon>Cyanophyceae</taxon>
        <taxon>Leptolyngbyales</taxon>
        <taxon>Leptolyngbyaceae</taxon>
        <taxon>Leptolyngbya group</taxon>
        <taxon>Leptolyngbya</taxon>
    </lineage>
</organism>
<evidence type="ECO:0000313" key="1">
    <source>
        <dbReference type="EMBL" id="WNZ28081.1"/>
    </source>
</evidence>
<sequence length="216" mass="24847">MALFTLADLHQVHQRQQPLLGLRTHESEFALDRADPANFQLLMKQLFLGLPVQPLLDTHPLMARWVTEAQELVPELFQGRKKLWIDAPMIAPLTTGDTPIFIQVQVNYGLRRGMPRLYEWAICSAKPTWQDAVKLWVMSVHYTIPPEKLSLVGLALHPSLPAQKLRLQWDQTQQDQTQQWLMQLLTQPTKLPMPEIHTNTDYSLLLNLDAIPEVPL</sequence>
<protein>
    <submittedName>
        <fullName evidence="1">Uncharacterized protein</fullName>
    </submittedName>
</protein>
<gene>
    <name evidence="1" type="ORF">HJG54_34820</name>
</gene>
<proteinExistence type="predicted"/>
<accession>A0AA97ALY0</accession>
<dbReference type="AlphaFoldDB" id="A0AA97ALY0"/>
<keyword evidence="1" id="KW-0614">Plasmid</keyword>
<dbReference type="RefSeq" id="WP_316437247.1">
    <property type="nucleotide sequence ID" value="NZ_CP053588.1"/>
</dbReference>